<evidence type="ECO:0000256" key="1">
    <source>
        <dbReference type="ARBA" id="ARBA00022603"/>
    </source>
</evidence>
<protein>
    <submittedName>
        <fullName evidence="6">27-O-demethylrifamycin SV methyltransferase</fullName>
    </submittedName>
</protein>
<evidence type="ECO:0000313" key="6">
    <source>
        <dbReference type="EMBL" id="GAA5481441.1"/>
    </source>
</evidence>
<dbReference type="Proteomes" id="UP001476282">
    <property type="component" value="Unassembled WGS sequence"/>
</dbReference>
<dbReference type="InterPro" id="IPR050447">
    <property type="entry name" value="Erg6_SMT_methyltransf"/>
</dbReference>
<dbReference type="Gene3D" id="3.40.50.150">
    <property type="entry name" value="Vaccinia Virus protein VP39"/>
    <property type="match status" value="1"/>
</dbReference>
<proteinExistence type="predicted"/>
<dbReference type="Pfam" id="PF02353">
    <property type="entry name" value="CMAS"/>
    <property type="match status" value="1"/>
</dbReference>
<dbReference type="SUPFAM" id="SSF53335">
    <property type="entry name" value="S-adenosyl-L-methionine-dependent methyltransferases"/>
    <property type="match status" value="1"/>
</dbReference>
<dbReference type="RefSeq" id="WP_353565593.1">
    <property type="nucleotide sequence ID" value="NZ_BAABRI010000003.1"/>
</dbReference>
<gene>
    <name evidence="6" type="ORF">Hsar01_00650</name>
</gene>
<dbReference type="GO" id="GO:0032259">
    <property type="term" value="P:methylation"/>
    <property type="evidence" value="ECO:0007669"/>
    <property type="project" value="UniProtKB-KW"/>
</dbReference>
<keyword evidence="4" id="KW-0472">Membrane</keyword>
<name>A0ABP9UM73_9BACT</name>
<evidence type="ECO:0000256" key="3">
    <source>
        <dbReference type="ARBA" id="ARBA00022691"/>
    </source>
</evidence>
<dbReference type="PANTHER" id="PTHR44068">
    <property type="entry name" value="ZGC:194242"/>
    <property type="match status" value="1"/>
</dbReference>
<dbReference type="SMART" id="SM00828">
    <property type="entry name" value="PKS_MT"/>
    <property type="match status" value="1"/>
</dbReference>
<dbReference type="InterPro" id="IPR029063">
    <property type="entry name" value="SAM-dependent_MTases_sf"/>
</dbReference>
<keyword evidence="2" id="KW-0808">Transferase</keyword>
<dbReference type="EMBL" id="BAABRI010000003">
    <property type="protein sequence ID" value="GAA5481441.1"/>
    <property type="molecule type" value="Genomic_DNA"/>
</dbReference>
<dbReference type="InterPro" id="IPR020803">
    <property type="entry name" value="MeTfrase_dom"/>
</dbReference>
<reference evidence="6 7" key="1">
    <citation type="submission" date="2024-02" db="EMBL/GenBank/DDBJ databases">
        <title>Haloferula sargassicola NBRC 104335.</title>
        <authorList>
            <person name="Ichikawa N."/>
            <person name="Katano-Makiyama Y."/>
            <person name="Hidaka K."/>
        </authorList>
    </citation>
    <scope>NUCLEOTIDE SEQUENCE [LARGE SCALE GENOMIC DNA]</scope>
    <source>
        <strain evidence="6 7">NBRC 104335</strain>
    </source>
</reference>
<feature type="transmembrane region" description="Helical" evidence="4">
    <location>
        <begin position="248"/>
        <end position="269"/>
    </location>
</feature>
<keyword evidence="4" id="KW-1133">Transmembrane helix</keyword>
<dbReference type="PANTHER" id="PTHR44068:SF11">
    <property type="entry name" value="GERANYL DIPHOSPHATE 2-C-METHYLTRANSFERASE"/>
    <property type="match status" value="1"/>
</dbReference>
<evidence type="ECO:0000313" key="7">
    <source>
        <dbReference type="Proteomes" id="UP001476282"/>
    </source>
</evidence>
<dbReference type="CDD" id="cd02440">
    <property type="entry name" value="AdoMet_MTases"/>
    <property type="match status" value="1"/>
</dbReference>
<sequence length="275" mass="31096">MPEDIAREVAAHYDDLDLFYRRIWGEQVHHGLWLQGDETPEEAALGLTRLVGDRLRLEAGLRVCDVGCGYGRTAAELAERFGVSVQGLTLSARQAAVAAERGDPRVEIRCADWLENDLPDASFDAALAVESTEHMPDPARAIAGMARVVKPGGRIVLCCWLRASDARKWETRHLLDPICKEGRLAGMGTERDYLDWLHAAGLEMLDAEDFTRQVEKTWSVCLRRTLKALLHDRDLRRFLMSRHQENRVFAITLLRIRAAYLLGAMRYVVFTAMRP</sequence>
<evidence type="ECO:0000256" key="2">
    <source>
        <dbReference type="ARBA" id="ARBA00022679"/>
    </source>
</evidence>
<evidence type="ECO:0000256" key="4">
    <source>
        <dbReference type="SAM" id="Phobius"/>
    </source>
</evidence>
<organism evidence="6 7">
    <name type="scientific">Haloferula sargassicola</name>
    <dbReference type="NCBI Taxonomy" id="490096"/>
    <lineage>
        <taxon>Bacteria</taxon>
        <taxon>Pseudomonadati</taxon>
        <taxon>Verrucomicrobiota</taxon>
        <taxon>Verrucomicrobiia</taxon>
        <taxon>Verrucomicrobiales</taxon>
        <taxon>Verrucomicrobiaceae</taxon>
        <taxon>Haloferula</taxon>
    </lineage>
</organism>
<keyword evidence="7" id="KW-1185">Reference proteome</keyword>
<keyword evidence="4" id="KW-0812">Transmembrane</keyword>
<accession>A0ABP9UM73</accession>
<evidence type="ECO:0000259" key="5">
    <source>
        <dbReference type="SMART" id="SM00828"/>
    </source>
</evidence>
<keyword evidence="3" id="KW-0949">S-adenosyl-L-methionine</keyword>
<comment type="caution">
    <text evidence="6">The sequence shown here is derived from an EMBL/GenBank/DDBJ whole genome shotgun (WGS) entry which is preliminary data.</text>
</comment>
<dbReference type="GO" id="GO:0008168">
    <property type="term" value="F:methyltransferase activity"/>
    <property type="evidence" value="ECO:0007669"/>
    <property type="project" value="UniProtKB-KW"/>
</dbReference>
<feature type="domain" description="Polyketide synthase-like methyltransferase" evidence="5">
    <location>
        <begin position="33"/>
        <end position="266"/>
    </location>
</feature>
<keyword evidence="1 6" id="KW-0489">Methyltransferase</keyword>